<comment type="caution">
    <text evidence="2">The sequence shown here is derived from an EMBL/GenBank/DDBJ whole genome shotgun (WGS) entry which is preliminary data.</text>
</comment>
<accession>A0A158HCH2</accession>
<feature type="region of interest" description="Disordered" evidence="1">
    <location>
        <begin position="62"/>
        <end position="82"/>
    </location>
</feature>
<gene>
    <name evidence="2" type="ORF">AWB66_02181</name>
</gene>
<dbReference type="Proteomes" id="UP000054717">
    <property type="component" value="Unassembled WGS sequence"/>
</dbReference>
<name>A0A158HCH2_9BURK</name>
<evidence type="ECO:0000313" key="3">
    <source>
        <dbReference type="Proteomes" id="UP000054717"/>
    </source>
</evidence>
<dbReference type="RefSeq" id="WP_087630309.1">
    <property type="nucleotide sequence ID" value="NZ_FCNZ02000007.1"/>
</dbReference>
<organism evidence="2 3">
    <name type="scientific">Caballeronia telluris</name>
    <dbReference type="NCBI Taxonomy" id="326475"/>
    <lineage>
        <taxon>Bacteria</taxon>
        <taxon>Pseudomonadati</taxon>
        <taxon>Pseudomonadota</taxon>
        <taxon>Betaproteobacteria</taxon>
        <taxon>Burkholderiales</taxon>
        <taxon>Burkholderiaceae</taxon>
        <taxon>Caballeronia</taxon>
    </lineage>
</organism>
<dbReference type="Pfam" id="PF11162">
    <property type="entry name" value="DUF2946"/>
    <property type="match status" value="1"/>
</dbReference>
<protein>
    <submittedName>
        <fullName evidence="2">Uncharacterized protein</fullName>
    </submittedName>
</protein>
<reference evidence="2" key="1">
    <citation type="submission" date="2016-01" db="EMBL/GenBank/DDBJ databases">
        <authorList>
            <person name="Peeters Charlotte."/>
        </authorList>
    </citation>
    <scope>NUCLEOTIDE SEQUENCE</scope>
    <source>
        <strain evidence="2">LMG 22936</strain>
    </source>
</reference>
<dbReference type="InterPro" id="IPR021333">
    <property type="entry name" value="DUF2946"/>
</dbReference>
<dbReference type="AlphaFoldDB" id="A0A158HCH2"/>
<keyword evidence="3" id="KW-1185">Reference proteome</keyword>
<evidence type="ECO:0000256" key="1">
    <source>
        <dbReference type="SAM" id="MobiDB-lite"/>
    </source>
</evidence>
<dbReference type="EMBL" id="FCNZ02000007">
    <property type="protein sequence ID" value="SAL42016.1"/>
    <property type="molecule type" value="Genomic_DNA"/>
</dbReference>
<dbReference type="STRING" id="326475.AWB66_02181"/>
<proteinExistence type="predicted"/>
<evidence type="ECO:0000313" key="2">
    <source>
        <dbReference type="EMBL" id="SAL42016.1"/>
    </source>
</evidence>
<sequence>MTRTSRNRIVAWLGIAAMWLAIVAPVVSQTIVARSGAADAQAAICSAEFASTLASTALAAQDDEGEHHHGAHHAAQAAAPDSHHASAADHFDACSYCGLLAHNLPLLPGALPPAERVERVTRVAVAADAPAVHTKSFNAARARAPPVVS</sequence>